<keyword evidence="6" id="KW-0862">Zinc</keyword>
<evidence type="ECO:0000256" key="4">
    <source>
        <dbReference type="ARBA" id="ARBA00022723"/>
    </source>
</evidence>
<evidence type="ECO:0000256" key="8">
    <source>
        <dbReference type="ARBA" id="ARBA00023010"/>
    </source>
</evidence>
<keyword evidence="7 12" id="KW-0653">Protein transport</keyword>
<evidence type="ECO:0000313" key="15">
    <source>
        <dbReference type="Proteomes" id="UP001302745"/>
    </source>
</evidence>
<dbReference type="Pfam" id="PF02953">
    <property type="entry name" value="zf-Tim10_DDP"/>
    <property type="match status" value="1"/>
</dbReference>
<dbReference type="AlphaFoldDB" id="A0AAN6VSL3"/>
<keyword evidence="8 12" id="KW-0811">Translocation</keyword>
<accession>A0AAN6VSL3</accession>
<keyword evidence="9 12" id="KW-0496">Mitochondrion</keyword>
<keyword evidence="3 12" id="KW-0813">Transport</keyword>
<dbReference type="PANTHER" id="PTHR11038:SF16">
    <property type="entry name" value="MITOCHONDRIAL IMPORT INNER MEMBRANE TRANSLOCASE SUBUNIT TIM10"/>
    <property type="match status" value="1"/>
</dbReference>
<comment type="caution">
    <text evidence="14">The sequence shown here is derived from an EMBL/GenBank/DDBJ whole genome shotgun (WGS) entry which is preliminary data.</text>
</comment>
<dbReference type="GO" id="GO:0005743">
    <property type="term" value="C:mitochondrial inner membrane"/>
    <property type="evidence" value="ECO:0007669"/>
    <property type="project" value="UniProtKB-SubCell"/>
</dbReference>
<dbReference type="GO" id="GO:0015031">
    <property type="term" value="P:protein transport"/>
    <property type="evidence" value="ECO:0007669"/>
    <property type="project" value="UniProtKB-KW"/>
</dbReference>
<evidence type="ECO:0000256" key="1">
    <source>
        <dbReference type="ARBA" id="ARBA00004137"/>
    </source>
</evidence>
<proteinExistence type="inferred from homology"/>
<name>A0AAN6VSL3_9PEZI</name>
<evidence type="ECO:0000256" key="2">
    <source>
        <dbReference type="ARBA" id="ARBA00006720"/>
    </source>
</evidence>
<comment type="subunit">
    <text evidence="12">Heterohexamer.</text>
</comment>
<evidence type="ECO:0000313" key="14">
    <source>
        <dbReference type="EMBL" id="KAK4155566.1"/>
    </source>
</evidence>
<keyword evidence="11 12" id="KW-0143">Chaperone</keyword>
<comment type="function">
    <text evidence="12">Mitochondrial intermembrane chaperone that participates in the import and insertion of some multi-pass transmembrane proteins into the mitochondrial inner membrane. Also required for the transfer of beta-barrel precursors from the TOM complex to the sorting and assembly machinery (SAM complex) of the outer membrane. Acts as a chaperone-like protein that protects the hydrophobic precursors from aggregation and guide them through the mitochondrial intermembrane space.</text>
</comment>
<evidence type="ECO:0000256" key="12">
    <source>
        <dbReference type="RuleBase" id="RU367043"/>
    </source>
</evidence>
<keyword evidence="15" id="KW-1185">Reference proteome</keyword>
<dbReference type="Gene3D" id="1.10.287.810">
    <property type="entry name" value="Mitochondrial import inner membrane translocase subunit tim13 like domains"/>
    <property type="match status" value="1"/>
</dbReference>
<comment type="similarity">
    <text evidence="2 12">Belongs to the small Tim family.</text>
</comment>
<dbReference type="SUPFAM" id="SSF144122">
    <property type="entry name" value="Tim10-like"/>
    <property type="match status" value="1"/>
</dbReference>
<dbReference type="EMBL" id="MU856885">
    <property type="protein sequence ID" value="KAK4155566.1"/>
    <property type="molecule type" value="Genomic_DNA"/>
</dbReference>
<comment type="domain">
    <text evidence="12">The twin CX3C motif contains 4 conserved Cys residues that form 2 disulfide bonds in the mitochondrial intermembrane space.</text>
</comment>
<dbReference type="GO" id="GO:0046872">
    <property type="term" value="F:metal ion binding"/>
    <property type="evidence" value="ECO:0007669"/>
    <property type="project" value="UniProtKB-KW"/>
</dbReference>
<dbReference type="PANTHER" id="PTHR11038">
    <property type="entry name" value="MITOCHONDRIAL IMPORT INNER MEMBRANE TRANSLOCASE SUBUNIT TIM10"/>
    <property type="match status" value="1"/>
</dbReference>
<evidence type="ECO:0000256" key="10">
    <source>
        <dbReference type="ARBA" id="ARBA00023157"/>
    </source>
</evidence>
<evidence type="ECO:0000256" key="7">
    <source>
        <dbReference type="ARBA" id="ARBA00022927"/>
    </source>
</evidence>
<feature type="domain" description="Tim10-like" evidence="13">
    <location>
        <begin position="19"/>
        <end position="81"/>
    </location>
</feature>
<reference evidence="14" key="1">
    <citation type="journal article" date="2023" name="Mol. Phylogenet. Evol.">
        <title>Genome-scale phylogeny and comparative genomics of the fungal order Sordariales.</title>
        <authorList>
            <person name="Hensen N."/>
            <person name="Bonometti L."/>
            <person name="Westerberg I."/>
            <person name="Brannstrom I.O."/>
            <person name="Guillou S."/>
            <person name="Cros-Aarteil S."/>
            <person name="Calhoun S."/>
            <person name="Haridas S."/>
            <person name="Kuo A."/>
            <person name="Mondo S."/>
            <person name="Pangilinan J."/>
            <person name="Riley R."/>
            <person name="LaButti K."/>
            <person name="Andreopoulos B."/>
            <person name="Lipzen A."/>
            <person name="Chen C."/>
            <person name="Yan M."/>
            <person name="Daum C."/>
            <person name="Ng V."/>
            <person name="Clum A."/>
            <person name="Steindorff A."/>
            <person name="Ohm R.A."/>
            <person name="Martin F."/>
            <person name="Silar P."/>
            <person name="Natvig D.O."/>
            <person name="Lalanne C."/>
            <person name="Gautier V."/>
            <person name="Ament-Velasquez S.L."/>
            <person name="Kruys A."/>
            <person name="Hutchinson M.I."/>
            <person name="Powell A.J."/>
            <person name="Barry K."/>
            <person name="Miller A.N."/>
            <person name="Grigoriev I.V."/>
            <person name="Debuchy R."/>
            <person name="Gladieux P."/>
            <person name="Hiltunen Thoren M."/>
            <person name="Johannesson H."/>
        </authorList>
    </citation>
    <scope>NUCLEOTIDE SEQUENCE</scope>
    <source>
        <strain evidence="14">CBS 538.74</strain>
    </source>
</reference>
<protein>
    <recommendedName>
        <fullName evidence="12">Mitochondrial import inner membrane translocase subunit</fullName>
    </recommendedName>
</protein>
<evidence type="ECO:0000256" key="9">
    <source>
        <dbReference type="ARBA" id="ARBA00023128"/>
    </source>
</evidence>
<sequence>MSFLGFGGRPQPSSAEKVAAVENELKVVAEMHSRMVKVCTAKCVDRTYREADLAKGEAVCLDRCAAKFFEAHQTISEQLQKEGAQRGLGGGM</sequence>
<evidence type="ECO:0000256" key="3">
    <source>
        <dbReference type="ARBA" id="ARBA00022448"/>
    </source>
</evidence>
<reference evidence="14" key="2">
    <citation type="submission" date="2023-05" db="EMBL/GenBank/DDBJ databases">
        <authorList>
            <consortium name="Lawrence Berkeley National Laboratory"/>
            <person name="Steindorff A."/>
            <person name="Hensen N."/>
            <person name="Bonometti L."/>
            <person name="Westerberg I."/>
            <person name="Brannstrom I.O."/>
            <person name="Guillou S."/>
            <person name="Cros-Aarteil S."/>
            <person name="Calhoun S."/>
            <person name="Haridas S."/>
            <person name="Kuo A."/>
            <person name="Mondo S."/>
            <person name="Pangilinan J."/>
            <person name="Riley R."/>
            <person name="Labutti K."/>
            <person name="Andreopoulos B."/>
            <person name="Lipzen A."/>
            <person name="Chen C."/>
            <person name="Yanf M."/>
            <person name="Daum C."/>
            <person name="Ng V."/>
            <person name="Clum A."/>
            <person name="Ohm R."/>
            <person name="Martin F."/>
            <person name="Silar P."/>
            <person name="Natvig D."/>
            <person name="Lalanne C."/>
            <person name="Gautier V."/>
            <person name="Ament-Velasquez S.L."/>
            <person name="Kruys A."/>
            <person name="Hutchinson M.I."/>
            <person name="Powell A.J."/>
            <person name="Barry K."/>
            <person name="Miller A.N."/>
            <person name="Grigoriev I.V."/>
            <person name="Debuchy R."/>
            <person name="Gladieux P."/>
            <person name="Thoren M.H."/>
            <person name="Johannesson H."/>
        </authorList>
    </citation>
    <scope>NUCLEOTIDE SEQUENCE</scope>
    <source>
        <strain evidence="14">CBS 538.74</strain>
    </source>
</reference>
<dbReference type="Proteomes" id="UP001302745">
    <property type="component" value="Unassembled WGS sequence"/>
</dbReference>
<keyword evidence="10 12" id="KW-1015">Disulfide bond</keyword>
<keyword evidence="4" id="KW-0479">Metal-binding</keyword>
<gene>
    <name evidence="14" type="ORF">C8A00DRAFT_31612</name>
</gene>
<evidence type="ECO:0000259" key="13">
    <source>
        <dbReference type="Pfam" id="PF02953"/>
    </source>
</evidence>
<dbReference type="GO" id="GO:0045039">
    <property type="term" value="P:protein insertion into mitochondrial inner membrane"/>
    <property type="evidence" value="ECO:0007669"/>
    <property type="project" value="TreeGrafter"/>
</dbReference>
<dbReference type="InterPro" id="IPR035427">
    <property type="entry name" value="Tim10-like_dom_sf"/>
</dbReference>
<dbReference type="InterPro" id="IPR004217">
    <property type="entry name" value="Tim10-like"/>
</dbReference>
<organism evidence="14 15">
    <name type="scientific">Chaetomidium leptoderma</name>
    <dbReference type="NCBI Taxonomy" id="669021"/>
    <lineage>
        <taxon>Eukaryota</taxon>
        <taxon>Fungi</taxon>
        <taxon>Dikarya</taxon>
        <taxon>Ascomycota</taxon>
        <taxon>Pezizomycotina</taxon>
        <taxon>Sordariomycetes</taxon>
        <taxon>Sordariomycetidae</taxon>
        <taxon>Sordariales</taxon>
        <taxon>Chaetomiaceae</taxon>
        <taxon>Chaetomidium</taxon>
    </lineage>
</organism>
<evidence type="ECO:0000256" key="11">
    <source>
        <dbReference type="ARBA" id="ARBA00023186"/>
    </source>
</evidence>
<evidence type="ECO:0000256" key="6">
    <source>
        <dbReference type="ARBA" id="ARBA00022833"/>
    </source>
</evidence>
<comment type="subcellular location">
    <subcellularLocation>
        <location evidence="1 12">Mitochondrion inner membrane</location>
        <topology evidence="1 12">Peripheral membrane protein</topology>
        <orientation evidence="1 12">Intermembrane side</orientation>
    </subcellularLocation>
</comment>
<evidence type="ECO:0000256" key="5">
    <source>
        <dbReference type="ARBA" id="ARBA00022792"/>
    </source>
</evidence>
<keyword evidence="5 12" id="KW-0999">Mitochondrion inner membrane</keyword>
<keyword evidence="5 12" id="KW-0472">Membrane</keyword>